<dbReference type="Gene3D" id="3.20.20.60">
    <property type="entry name" value="Phosphoenolpyruvate-binding domains"/>
    <property type="match status" value="1"/>
</dbReference>
<dbReference type="InterPro" id="IPR015813">
    <property type="entry name" value="Pyrv/PenolPyrv_kinase-like_dom"/>
</dbReference>
<dbReference type="SUPFAM" id="SSF51621">
    <property type="entry name" value="Phosphoenolpyruvate/pyruvate domain"/>
    <property type="match status" value="1"/>
</dbReference>
<proteinExistence type="inferred from homology"/>
<evidence type="ECO:0000313" key="7">
    <source>
        <dbReference type="Proteomes" id="UP001597373"/>
    </source>
</evidence>
<comment type="caution">
    <text evidence="6">The sequence shown here is derived from an EMBL/GenBank/DDBJ whole genome shotgun (WGS) entry which is preliminary data.</text>
</comment>
<dbReference type="EMBL" id="JBHUIR010000020">
    <property type="protein sequence ID" value="MFD2259228.1"/>
    <property type="molecule type" value="Genomic_DNA"/>
</dbReference>
<dbReference type="Pfam" id="PF03328">
    <property type="entry name" value="HpcH_HpaI"/>
    <property type="match status" value="1"/>
</dbReference>
<keyword evidence="7" id="KW-1185">Reference proteome</keyword>
<protein>
    <submittedName>
        <fullName evidence="6">HpcH/HpaI aldolase/citrate lyase family protein</fullName>
    </submittedName>
</protein>
<evidence type="ECO:0000259" key="5">
    <source>
        <dbReference type="Pfam" id="PF03328"/>
    </source>
</evidence>
<dbReference type="PANTHER" id="PTHR32308:SF10">
    <property type="entry name" value="CITRATE LYASE SUBUNIT BETA"/>
    <property type="match status" value="1"/>
</dbReference>
<dbReference type="Proteomes" id="UP001597373">
    <property type="component" value="Unassembled WGS sequence"/>
</dbReference>
<organism evidence="6 7">
    <name type="scientific">Chelativorans composti</name>
    <dbReference type="NCBI Taxonomy" id="768533"/>
    <lineage>
        <taxon>Bacteria</taxon>
        <taxon>Pseudomonadati</taxon>
        <taxon>Pseudomonadota</taxon>
        <taxon>Alphaproteobacteria</taxon>
        <taxon>Hyphomicrobiales</taxon>
        <taxon>Phyllobacteriaceae</taxon>
        <taxon>Chelativorans</taxon>
    </lineage>
</organism>
<dbReference type="GO" id="GO:0016829">
    <property type="term" value="F:lyase activity"/>
    <property type="evidence" value="ECO:0007669"/>
    <property type="project" value="UniProtKB-KW"/>
</dbReference>
<keyword evidence="6" id="KW-0456">Lyase</keyword>
<feature type="domain" description="HpcH/HpaI aldolase/citrate lyase" evidence="5">
    <location>
        <begin position="10"/>
        <end position="228"/>
    </location>
</feature>
<name>A0ABW5DDP4_9HYPH</name>
<comment type="cofactor">
    <cofactor evidence="1">
        <name>Mg(2+)</name>
        <dbReference type="ChEBI" id="CHEBI:18420"/>
    </cofactor>
</comment>
<dbReference type="InterPro" id="IPR011206">
    <property type="entry name" value="Citrate_lyase_beta/mcl1/mcl2"/>
</dbReference>
<dbReference type="RefSeq" id="WP_345098753.1">
    <property type="nucleotide sequence ID" value="NZ_BAABGS010000018.1"/>
</dbReference>
<dbReference type="PANTHER" id="PTHR32308">
    <property type="entry name" value="LYASE BETA SUBUNIT, PUTATIVE (AFU_ORTHOLOGUE AFUA_4G13030)-RELATED"/>
    <property type="match status" value="1"/>
</dbReference>
<evidence type="ECO:0000256" key="2">
    <source>
        <dbReference type="ARBA" id="ARBA00005568"/>
    </source>
</evidence>
<accession>A0ABW5DDP4</accession>
<comment type="similarity">
    <text evidence="2">Belongs to the HpcH/HpaI aldolase family.</text>
</comment>
<evidence type="ECO:0000256" key="1">
    <source>
        <dbReference type="ARBA" id="ARBA00001946"/>
    </source>
</evidence>
<dbReference type="PIRSF" id="PIRSF015582">
    <property type="entry name" value="Cit_lyase_B"/>
    <property type="match status" value="1"/>
</dbReference>
<evidence type="ECO:0000256" key="4">
    <source>
        <dbReference type="ARBA" id="ARBA00022842"/>
    </source>
</evidence>
<evidence type="ECO:0000256" key="3">
    <source>
        <dbReference type="ARBA" id="ARBA00022723"/>
    </source>
</evidence>
<reference evidence="7" key="1">
    <citation type="journal article" date="2019" name="Int. J. Syst. Evol. Microbiol.">
        <title>The Global Catalogue of Microorganisms (GCM) 10K type strain sequencing project: providing services to taxonomists for standard genome sequencing and annotation.</title>
        <authorList>
            <consortium name="The Broad Institute Genomics Platform"/>
            <consortium name="The Broad Institute Genome Sequencing Center for Infectious Disease"/>
            <person name="Wu L."/>
            <person name="Ma J."/>
        </authorList>
    </citation>
    <scope>NUCLEOTIDE SEQUENCE [LARGE SCALE GENOMIC DNA]</scope>
    <source>
        <strain evidence="7">KCTC 23707</strain>
    </source>
</reference>
<dbReference type="InterPro" id="IPR040442">
    <property type="entry name" value="Pyrv_kinase-like_dom_sf"/>
</dbReference>
<gene>
    <name evidence="6" type="ORF">ACFSMZ_05565</name>
</gene>
<evidence type="ECO:0000313" key="6">
    <source>
        <dbReference type="EMBL" id="MFD2259228.1"/>
    </source>
</evidence>
<keyword evidence="4" id="KW-0460">Magnesium</keyword>
<dbReference type="InterPro" id="IPR005000">
    <property type="entry name" value="Aldolase/citrate-lyase_domain"/>
</dbReference>
<keyword evidence="3" id="KW-0479">Metal-binding</keyword>
<sequence length="296" mass="32225">MKEQSMSLRRSVLYMPASNERALAKSPSLACDSIIFDFEDAVGPDEKAAARERLLAFLSGAGRPQRELVIRINALDSEWGRDDLAAACACRPDAILIPKVEGVETLREVDRALAELNAPADLKLWAMMETPRSILNAGTIADYARDPSSRLDCLVVGPNDLARATCMVPGPDRANLLPLLLQVVLCARAGGITALDGVSNNFRDLEAFASECRQGRELGFDGKTLIHPAQIDGANRIFGPTDEEVAEAEAIVAEFAEPENSTRGVISMGGKMVERLHLEMARSLLEKARLIRERTQ</sequence>